<name>A0A1Q6RB43_9FIRM</name>
<gene>
    <name evidence="10" type="ORF">BHW43_01540</name>
</gene>
<dbReference type="PROSITE" id="PS50850">
    <property type="entry name" value="MFS"/>
    <property type="match status" value="1"/>
</dbReference>
<feature type="transmembrane region" description="Helical" evidence="8">
    <location>
        <begin position="12"/>
        <end position="30"/>
    </location>
</feature>
<evidence type="ECO:0000259" key="9">
    <source>
        <dbReference type="PROSITE" id="PS50850"/>
    </source>
</evidence>
<dbReference type="GO" id="GO:0005886">
    <property type="term" value="C:plasma membrane"/>
    <property type="evidence" value="ECO:0007669"/>
    <property type="project" value="UniProtKB-SubCell"/>
</dbReference>
<evidence type="ECO:0000256" key="1">
    <source>
        <dbReference type="ARBA" id="ARBA00004651"/>
    </source>
</evidence>
<feature type="transmembrane region" description="Helical" evidence="8">
    <location>
        <begin position="166"/>
        <end position="187"/>
    </location>
</feature>
<feature type="domain" description="Major facilitator superfamily (MFS) profile" evidence="9">
    <location>
        <begin position="12"/>
        <end position="467"/>
    </location>
</feature>
<feature type="transmembrane region" description="Helical" evidence="8">
    <location>
        <begin position="105"/>
        <end position="125"/>
    </location>
</feature>
<dbReference type="GO" id="GO:0022857">
    <property type="term" value="F:transmembrane transporter activity"/>
    <property type="evidence" value="ECO:0007669"/>
    <property type="project" value="InterPro"/>
</dbReference>
<evidence type="ECO:0000256" key="2">
    <source>
        <dbReference type="ARBA" id="ARBA00008537"/>
    </source>
</evidence>
<accession>A0A1Q6RB43</accession>
<organism evidence="10 11">
    <name type="scientific">Phascolarctobacterium succinatutens</name>
    <dbReference type="NCBI Taxonomy" id="626940"/>
    <lineage>
        <taxon>Bacteria</taxon>
        <taxon>Bacillati</taxon>
        <taxon>Bacillota</taxon>
        <taxon>Negativicutes</taxon>
        <taxon>Acidaminococcales</taxon>
        <taxon>Acidaminococcaceae</taxon>
        <taxon>Phascolarctobacterium</taxon>
    </lineage>
</organism>
<evidence type="ECO:0000256" key="3">
    <source>
        <dbReference type="ARBA" id="ARBA00022448"/>
    </source>
</evidence>
<keyword evidence="3" id="KW-0813">Transport</keyword>
<dbReference type="InterPro" id="IPR036259">
    <property type="entry name" value="MFS_trans_sf"/>
</dbReference>
<feature type="transmembrane region" description="Helical" evidence="8">
    <location>
        <begin position="226"/>
        <end position="248"/>
    </location>
</feature>
<dbReference type="InterPro" id="IPR020846">
    <property type="entry name" value="MFS_dom"/>
</dbReference>
<feature type="transmembrane region" description="Helical" evidence="8">
    <location>
        <begin position="359"/>
        <end position="381"/>
    </location>
</feature>
<feature type="transmembrane region" description="Helical" evidence="8">
    <location>
        <begin position="199"/>
        <end position="220"/>
    </location>
</feature>
<comment type="caution">
    <text evidence="10">The sequence shown here is derived from an EMBL/GenBank/DDBJ whole genome shotgun (WGS) entry which is preliminary data.</text>
</comment>
<feature type="transmembrane region" description="Helical" evidence="8">
    <location>
        <begin position="442"/>
        <end position="463"/>
    </location>
</feature>
<keyword evidence="6 8" id="KW-1133">Transmembrane helix</keyword>
<evidence type="ECO:0000256" key="7">
    <source>
        <dbReference type="ARBA" id="ARBA00023136"/>
    </source>
</evidence>
<dbReference type="STRING" id="626940.BHW43_01540"/>
<keyword evidence="4" id="KW-1003">Cell membrane</keyword>
<evidence type="ECO:0000313" key="10">
    <source>
        <dbReference type="EMBL" id="OLA39593.1"/>
    </source>
</evidence>
<feature type="transmembrane region" description="Helical" evidence="8">
    <location>
        <begin position="50"/>
        <end position="69"/>
    </location>
</feature>
<feature type="transmembrane region" description="Helical" evidence="8">
    <location>
        <begin position="402"/>
        <end position="422"/>
    </location>
</feature>
<reference evidence="10 11" key="1">
    <citation type="journal article" date="2016" name="Nat. Biotechnol.">
        <title>Measurement of bacterial replication rates in microbial communities.</title>
        <authorList>
            <person name="Brown C.T."/>
            <person name="Olm M.R."/>
            <person name="Thomas B.C."/>
            <person name="Banfield J.F."/>
        </authorList>
    </citation>
    <scope>NUCLEOTIDE SEQUENCE [LARGE SCALE GENOMIC DNA]</scope>
    <source>
        <strain evidence="10">46_33</strain>
    </source>
</reference>
<dbReference type="InterPro" id="IPR004638">
    <property type="entry name" value="EmrB-like"/>
</dbReference>
<feature type="transmembrane region" description="Helical" evidence="8">
    <location>
        <begin position="302"/>
        <end position="324"/>
    </location>
</feature>
<dbReference type="PRINTS" id="PR01036">
    <property type="entry name" value="TCRTETB"/>
</dbReference>
<feature type="transmembrane region" description="Helical" evidence="8">
    <location>
        <begin position="269"/>
        <end position="290"/>
    </location>
</feature>
<dbReference type="InterPro" id="IPR011701">
    <property type="entry name" value="MFS"/>
</dbReference>
<evidence type="ECO:0000313" key="11">
    <source>
        <dbReference type="Proteomes" id="UP000186777"/>
    </source>
</evidence>
<dbReference type="SUPFAM" id="SSF103473">
    <property type="entry name" value="MFS general substrate transporter"/>
    <property type="match status" value="1"/>
</dbReference>
<feature type="transmembrane region" description="Helical" evidence="8">
    <location>
        <begin position="137"/>
        <end position="154"/>
    </location>
</feature>
<dbReference type="Proteomes" id="UP000186777">
    <property type="component" value="Unassembled WGS sequence"/>
</dbReference>
<evidence type="ECO:0000256" key="4">
    <source>
        <dbReference type="ARBA" id="ARBA00022475"/>
    </source>
</evidence>
<evidence type="ECO:0000256" key="8">
    <source>
        <dbReference type="SAM" id="Phobius"/>
    </source>
</evidence>
<keyword evidence="5 8" id="KW-0812">Transmembrane</keyword>
<evidence type="ECO:0000256" key="5">
    <source>
        <dbReference type="ARBA" id="ARBA00022692"/>
    </source>
</evidence>
<sequence length="471" mass="50509">MTNCSTRVLDARLLFSIIAAGIMSFSGVVVETAMNVTFPTLMHEFNIGTSLVQWITTGYLLVLALIIPTSAYLKRRFSTRSLFTTAISSFLAGTLLAAWSPYFNVLLIGRLLQGIGTGIALPMMFNIILEQVPGERLGFMIGIASLITAMAPAVGPSLGGMIVSYFGWRMIFVSLLPFLLLSAILGIKNIRQAGNLEQTSFNFGLYLLLIIGFSSLIFATSIASDFGWFSIEVLALFAICLIALTAFYKQSLNSNAPLLRVEIFRYLPYTLSTASLLLVGFICLGLGFLIPNYAQLVSHTDAFTAGCLLLPGCIIGAMLAPISGRLLDKFGAKRPILLGNASILVSVICYSLYPSELSSLLFIVFYLFFAFGQGFSMGTIMTNGLSQLPEELNADGNAAMNTLLQLAGAVGTAVISTIVATAQAADPANIAHATMLGSRHGFYVLTISAVLILCCSLKVFALIKKKQLAHA</sequence>
<dbReference type="EMBL" id="MNTG01000001">
    <property type="protein sequence ID" value="OLA39593.1"/>
    <property type="molecule type" value="Genomic_DNA"/>
</dbReference>
<protein>
    <submittedName>
        <fullName evidence="10">MFS transporter</fullName>
    </submittedName>
</protein>
<dbReference type="RefSeq" id="WP_303679247.1">
    <property type="nucleotide sequence ID" value="NZ_MNTG01000001.1"/>
</dbReference>
<keyword evidence="7 8" id="KW-0472">Membrane</keyword>
<dbReference type="AlphaFoldDB" id="A0A1Q6RB43"/>
<dbReference type="Gene3D" id="1.20.1720.10">
    <property type="entry name" value="Multidrug resistance protein D"/>
    <property type="match status" value="1"/>
</dbReference>
<feature type="transmembrane region" description="Helical" evidence="8">
    <location>
        <begin position="81"/>
        <end position="99"/>
    </location>
</feature>
<dbReference type="Gene3D" id="1.20.1250.20">
    <property type="entry name" value="MFS general substrate transporter like domains"/>
    <property type="match status" value="1"/>
</dbReference>
<dbReference type="Pfam" id="PF07690">
    <property type="entry name" value="MFS_1"/>
    <property type="match status" value="1"/>
</dbReference>
<evidence type="ECO:0000256" key="6">
    <source>
        <dbReference type="ARBA" id="ARBA00022989"/>
    </source>
</evidence>
<proteinExistence type="inferred from homology"/>
<dbReference type="PANTHER" id="PTHR42718">
    <property type="entry name" value="MAJOR FACILITATOR SUPERFAMILY MULTIDRUG TRANSPORTER MFSC"/>
    <property type="match status" value="1"/>
</dbReference>
<dbReference type="NCBIfam" id="TIGR00711">
    <property type="entry name" value="efflux_EmrB"/>
    <property type="match status" value="1"/>
</dbReference>
<comment type="subcellular location">
    <subcellularLocation>
        <location evidence="1">Cell membrane</location>
        <topology evidence="1">Multi-pass membrane protein</topology>
    </subcellularLocation>
</comment>
<feature type="transmembrane region" description="Helical" evidence="8">
    <location>
        <begin position="336"/>
        <end position="353"/>
    </location>
</feature>
<comment type="similarity">
    <text evidence="2">Belongs to the major facilitator superfamily. EmrB family.</text>
</comment>
<dbReference type="PANTHER" id="PTHR42718:SF9">
    <property type="entry name" value="MAJOR FACILITATOR SUPERFAMILY MULTIDRUG TRANSPORTER MFSC"/>
    <property type="match status" value="1"/>
</dbReference>